<keyword evidence="6" id="KW-1133">Transmembrane helix</keyword>
<dbReference type="EMBL" id="OV121133">
    <property type="protein sequence ID" value="CAH0550719.1"/>
    <property type="molecule type" value="Genomic_DNA"/>
</dbReference>
<gene>
    <name evidence="9" type="ORF">MELIAE_LOCUS3476</name>
</gene>
<evidence type="ECO:0000256" key="3">
    <source>
        <dbReference type="ARBA" id="ARBA00022676"/>
    </source>
</evidence>
<accession>A0A9P0AY80</accession>
<proteinExistence type="inferred from homology"/>
<comment type="subcellular location">
    <subcellularLocation>
        <location evidence="1">Membrane</location>
        <topology evidence="1">Single-pass membrane protein</topology>
    </subcellularLocation>
</comment>
<dbReference type="Proteomes" id="UP001154078">
    <property type="component" value="Chromosome 2"/>
</dbReference>
<evidence type="ECO:0000256" key="8">
    <source>
        <dbReference type="RuleBase" id="RU366017"/>
    </source>
</evidence>
<dbReference type="GO" id="GO:0016757">
    <property type="term" value="F:glycosyltransferase activity"/>
    <property type="evidence" value="ECO:0007669"/>
    <property type="project" value="UniProtKB-UniRule"/>
</dbReference>
<evidence type="ECO:0000256" key="1">
    <source>
        <dbReference type="ARBA" id="ARBA00004167"/>
    </source>
</evidence>
<keyword evidence="4 8" id="KW-0808">Transferase</keyword>
<dbReference type="EC" id="2.4.1.-" evidence="8"/>
<keyword evidence="5" id="KW-0812">Transmembrane</keyword>
<dbReference type="InterPro" id="IPR008166">
    <property type="entry name" value="Glyco_transf_92"/>
</dbReference>
<dbReference type="GO" id="GO:0016020">
    <property type="term" value="C:membrane"/>
    <property type="evidence" value="ECO:0007669"/>
    <property type="project" value="UniProtKB-SubCell"/>
</dbReference>
<reference evidence="9" key="1">
    <citation type="submission" date="2021-12" db="EMBL/GenBank/DDBJ databases">
        <authorList>
            <person name="King R."/>
        </authorList>
    </citation>
    <scope>NUCLEOTIDE SEQUENCE</scope>
</reference>
<evidence type="ECO:0000313" key="10">
    <source>
        <dbReference type="Proteomes" id="UP001154078"/>
    </source>
</evidence>
<dbReference type="PANTHER" id="PTHR21461:SF87">
    <property type="entry name" value="GH12965P"/>
    <property type="match status" value="1"/>
</dbReference>
<evidence type="ECO:0000256" key="7">
    <source>
        <dbReference type="ARBA" id="ARBA00023136"/>
    </source>
</evidence>
<dbReference type="AlphaFoldDB" id="A0A9P0AY80"/>
<keyword evidence="10" id="KW-1185">Reference proteome</keyword>
<evidence type="ECO:0000256" key="6">
    <source>
        <dbReference type="ARBA" id="ARBA00022989"/>
    </source>
</evidence>
<dbReference type="OrthoDB" id="6433308at2759"/>
<sequence length="397" mass="46595">MKKYHQLLLLITSLISISLFLIYRHEYNRLHYVLEVFNFFGHPCNFTELQRSDNVLAQHDWGPIPVWQETETGYIYSAFITGKGEVRAIALQSDTKIVPRNCYFWFEEKKKPVVGKFKFSKVTNDEAAVLNSYFYNCNLVNIELVPYAISFSFKSKRENDMKKIMLTNTLDHSLTINTTICVTPSMYSKKRLFEFVSYHKLIGFDNFIFYHRDIPHRISKFMANVANRLDIKVSFLPFNYPKGDSPQIRLLVENECNLRTLGQTKYVVTLETNEYIVPRNALTITSFLRNVDEDSKRFSLPVQKFCIDNLDLKKPIALQSFDVSDDYNYNVVRYIYKNTKIDDVVTTNAIDKTLASIHKYVRCSLSPQKSHTDKTMMKFYTDFYRSTLVQLLIHDQI</sequence>
<dbReference type="Pfam" id="PF01697">
    <property type="entry name" value="Glyco_transf_92"/>
    <property type="match status" value="1"/>
</dbReference>
<evidence type="ECO:0000256" key="5">
    <source>
        <dbReference type="ARBA" id="ARBA00022692"/>
    </source>
</evidence>
<dbReference type="GO" id="GO:0005737">
    <property type="term" value="C:cytoplasm"/>
    <property type="evidence" value="ECO:0007669"/>
    <property type="project" value="TreeGrafter"/>
</dbReference>
<evidence type="ECO:0000256" key="2">
    <source>
        <dbReference type="ARBA" id="ARBA00007647"/>
    </source>
</evidence>
<organism evidence="9 10">
    <name type="scientific">Brassicogethes aeneus</name>
    <name type="common">Rape pollen beetle</name>
    <name type="synonym">Meligethes aeneus</name>
    <dbReference type="NCBI Taxonomy" id="1431903"/>
    <lineage>
        <taxon>Eukaryota</taxon>
        <taxon>Metazoa</taxon>
        <taxon>Ecdysozoa</taxon>
        <taxon>Arthropoda</taxon>
        <taxon>Hexapoda</taxon>
        <taxon>Insecta</taxon>
        <taxon>Pterygota</taxon>
        <taxon>Neoptera</taxon>
        <taxon>Endopterygota</taxon>
        <taxon>Coleoptera</taxon>
        <taxon>Polyphaga</taxon>
        <taxon>Cucujiformia</taxon>
        <taxon>Nitidulidae</taxon>
        <taxon>Meligethinae</taxon>
        <taxon>Brassicogethes</taxon>
    </lineage>
</organism>
<name>A0A9P0AY80_BRAAE</name>
<keyword evidence="3 8" id="KW-0328">Glycosyltransferase</keyword>
<protein>
    <recommendedName>
        <fullName evidence="8">Glycosyltransferase family 92 protein</fullName>
        <ecNumber evidence="8">2.4.1.-</ecNumber>
    </recommendedName>
</protein>
<keyword evidence="7" id="KW-0472">Membrane</keyword>
<evidence type="ECO:0000256" key="4">
    <source>
        <dbReference type="ARBA" id="ARBA00022679"/>
    </source>
</evidence>
<evidence type="ECO:0000313" key="9">
    <source>
        <dbReference type="EMBL" id="CAH0550719.1"/>
    </source>
</evidence>
<dbReference type="PANTHER" id="PTHR21461">
    <property type="entry name" value="GLYCOSYLTRANSFERASE FAMILY 92 PROTEIN"/>
    <property type="match status" value="1"/>
</dbReference>
<comment type="similarity">
    <text evidence="2 8">Belongs to the glycosyltransferase 92 family.</text>
</comment>